<dbReference type="Pfam" id="PF11716">
    <property type="entry name" value="MDMPI_N"/>
    <property type="match status" value="1"/>
</dbReference>
<dbReference type="PANTHER" id="PTHR40758:SF1">
    <property type="entry name" value="CONSERVED PROTEIN"/>
    <property type="match status" value="1"/>
</dbReference>
<gene>
    <name evidence="3" type="ORF">FHS38_001122</name>
</gene>
<dbReference type="InterPro" id="IPR017517">
    <property type="entry name" value="Maleyloyr_isom"/>
</dbReference>
<dbReference type="InterPro" id="IPR024344">
    <property type="entry name" value="MDMPI_metal-binding"/>
</dbReference>
<name>A0A7W7PCJ2_STRNE</name>
<dbReference type="Pfam" id="PF07398">
    <property type="entry name" value="MDMPI_C"/>
    <property type="match status" value="1"/>
</dbReference>
<dbReference type="SUPFAM" id="SSF109854">
    <property type="entry name" value="DinB/YfiT-like putative metalloenzymes"/>
    <property type="match status" value="1"/>
</dbReference>
<sequence>MDTSDLITALDRDGQLLAEAAARAGLDTPVPTCPEWRVRELVTHTGAVHRWAARIVGESLTEPIGLPAAPEGDGPELVEWFREGHRQLVKTLTTAEPDLRCWTFMPAPSPLSFWIRRQAHETAVHRVDAEAALDGGGASAAGSSSDSSAGFSPIDAEFAADGVEELLVKFHGGERSRVRTDTPRTLRVRATDSGAVWTVRLSDGPPRTERTAEGPADCELAGPVSDLYLALWNRLPLDALGSTGDASLARLWRERSVIG</sequence>
<evidence type="ECO:0000313" key="4">
    <source>
        <dbReference type="Proteomes" id="UP000556436"/>
    </source>
</evidence>
<dbReference type="InterPro" id="IPR034660">
    <property type="entry name" value="DinB/YfiT-like"/>
</dbReference>
<dbReference type="RefSeq" id="WP_184731350.1">
    <property type="nucleotide sequence ID" value="NZ_BMRW01000006.1"/>
</dbReference>
<dbReference type="EMBL" id="JACHJG010000002">
    <property type="protein sequence ID" value="MBB4885094.1"/>
    <property type="molecule type" value="Genomic_DNA"/>
</dbReference>
<dbReference type="GO" id="GO:0046872">
    <property type="term" value="F:metal ion binding"/>
    <property type="evidence" value="ECO:0007669"/>
    <property type="project" value="InterPro"/>
</dbReference>
<dbReference type="NCBIfam" id="TIGR03083">
    <property type="entry name" value="maleylpyruvate isomerase family mycothiol-dependent enzyme"/>
    <property type="match status" value="1"/>
</dbReference>
<dbReference type="Proteomes" id="UP000556436">
    <property type="component" value="Unassembled WGS sequence"/>
</dbReference>
<accession>A0A7W7PCJ2</accession>
<evidence type="ECO:0000259" key="1">
    <source>
        <dbReference type="Pfam" id="PF07398"/>
    </source>
</evidence>
<evidence type="ECO:0000313" key="3">
    <source>
        <dbReference type="EMBL" id="MBB4885094.1"/>
    </source>
</evidence>
<dbReference type="GO" id="GO:0005886">
    <property type="term" value="C:plasma membrane"/>
    <property type="evidence" value="ECO:0007669"/>
    <property type="project" value="TreeGrafter"/>
</dbReference>
<protein>
    <recommendedName>
        <fullName evidence="5">Actinobacterial protein</fullName>
    </recommendedName>
</protein>
<feature type="domain" description="MDMPI C-terminal" evidence="1">
    <location>
        <begin position="157"/>
        <end position="249"/>
    </location>
</feature>
<evidence type="ECO:0008006" key="5">
    <source>
        <dbReference type="Google" id="ProtNLM"/>
    </source>
</evidence>
<comment type="caution">
    <text evidence="3">The sequence shown here is derived from an EMBL/GenBank/DDBJ whole genome shotgun (WGS) entry which is preliminary data.</text>
</comment>
<evidence type="ECO:0000259" key="2">
    <source>
        <dbReference type="Pfam" id="PF11716"/>
    </source>
</evidence>
<dbReference type="InterPro" id="IPR010872">
    <property type="entry name" value="MDMPI_C-term_domain"/>
</dbReference>
<feature type="domain" description="Mycothiol-dependent maleylpyruvate isomerase metal-binding" evidence="2">
    <location>
        <begin position="10"/>
        <end position="129"/>
    </location>
</feature>
<keyword evidence="4" id="KW-1185">Reference proteome</keyword>
<dbReference type="AlphaFoldDB" id="A0A7W7PCJ2"/>
<reference evidence="3 4" key="1">
    <citation type="submission" date="2020-08" db="EMBL/GenBank/DDBJ databases">
        <title>Genomic Encyclopedia of Type Strains, Phase III (KMG-III): the genomes of soil and plant-associated and newly described type strains.</title>
        <authorList>
            <person name="Whitman W."/>
        </authorList>
    </citation>
    <scope>NUCLEOTIDE SEQUENCE [LARGE SCALE GENOMIC DNA]</scope>
    <source>
        <strain evidence="3 4">CECT 3265</strain>
    </source>
</reference>
<proteinExistence type="predicted"/>
<dbReference type="PANTHER" id="PTHR40758">
    <property type="entry name" value="CONSERVED PROTEIN"/>
    <property type="match status" value="1"/>
</dbReference>
<organism evidence="3 4">
    <name type="scientific">Streptomyces netropsis</name>
    <name type="common">Streptoverticillium netropsis</name>
    <dbReference type="NCBI Taxonomy" id="55404"/>
    <lineage>
        <taxon>Bacteria</taxon>
        <taxon>Bacillati</taxon>
        <taxon>Actinomycetota</taxon>
        <taxon>Actinomycetes</taxon>
        <taxon>Kitasatosporales</taxon>
        <taxon>Streptomycetaceae</taxon>
        <taxon>Streptomyces</taxon>
    </lineage>
</organism>